<feature type="region of interest" description="Disordered" evidence="1">
    <location>
        <begin position="535"/>
        <end position="557"/>
    </location>
</feature>
<dbReference type="GO" id="GO:0004672">
    <property type="term" value="F:protein kinase activity"/>
    <property type="evidence" value="ECO:0007669"/>
    <property type="project" value="InterPro"/>
</dbReference>
<name>A0A4Y9Y9R9_9APHY</name>
<dbReference type="Proteomes" id="UP000298390">
    <property type="component" value="Unassembled WGS sequence"/>
</dbReference>
<dbReference type="PANTHER" id="PTHR44167">
    <property type="entry name" value="OVARIAN-SPECIFIC SERINE/THREONINE-PROTEIN KINASE LOK-RELATED"/>
    <property type="match status" value="1"/>
</dbReference>
<dbReference type="SUPFAM" id="SSF56112">
    <property type="entry name" value="Protein kinase-like (PK-like)"/>
    <property type="match status" value="1"/>
</dbReference>
<evidence type="ECO:0000313" key="3">
    <source>
        <dbReference type="EMBL" id="TFY58211.1"/>
    </source>
</evidence>
<dbReference type="Gene3D" id="1.10.510.10">
    <property type="entry name" value="Transferase(Phosphotransferase) domain 1"/>
    <property type="match status" value="1"/>
</dbReference>
<gene>
    <name evidence="3" type="ORF">EVJ58_g6554</name>
</gene>
<organism evidence="3 4">
    <name type="scientific">Rhodofomes roseus</name>
    <dbReference type="NCBI Taxonomy" id="34475"/>
    <lineage>
        <taxon>Eukaryota</taxon>
        <taxon>Fungi</taxon>
        <taxon>Dikarya</taxon>
        <taxon>Basidiomycota</taxon>
        <taxon>Agaricomycotina</taxon>
        <taxon>Agaricomycetes</taxon>
        <taxon>Polyporales</taxon>
        <taxon>Rhodofomes</taxon>
    </lineage>
</organism>
<dbReference type="PANTHER" id="PTHR44167:SF24">
    <property type="entry name" value="SERINE_THREONINE-PROTEIN KINASE CHK2"/>
    <property type="match status" value="1"/>
</dbReference>
<dbReference type="SMART" id="SM00220">
    <property type="entry name" value="S_TKc"/>
    <property type="match status" value="1"/>
</dbReference>
<evidence type="ECO:0000259" key="2">
    <source>
        <dbReference type="PROSITE" id="PS50011"/>
    </source>
</evidence>
<sequence length="557" mass="62264">MLKSIDSSIHPHEVEIAKTLCSEPLKSDTRNHCVPIIEVLQDPKEEAVSIIVMPFLQTYNEPRFRTIGEAVEFFRQALEGLQFMHENRIAHSDISPFNIRLDPVPLYGPTLAHPSDARKTQDYRKWATPYTRTERPTKYYYVDFGLSRRYNPNDEPPLELPVLGGDKSVPERQGNGQIKLGDPFAADVYYLGSCILLEFLVKYSGLRFMYELVAGMTMSDPQERLTIDQAVRRFAAVESELPRWQCRQRLVSRKEKETLLQRGFRGFGHLLRTTSYVLRGLPAVPTPAPLSTQMATSIATIGIVNIAAGRLLTSAALRQGDEAQKVTLTLLENTHVKAMTKQETYDGLRDHYDELVITRVQIGDGMLIRLKQRHEILQYKRESLLLKDAIISCAKHARSRLVSRRMRNTTLPVSSERSASEITLSLSSGSVIGEDAAGTPFDDNTSVADHLASLVSLDSAGFVDPFQERVIATEDMHLSDEEVDSIFMEPEAGAGPYNGEEQPTGMEHERIASMLVPNPFAESGAVENEINLQLPHDSTEGDTIQITTIEGAPRADA</sequence>
<evidence type="ECO:0000313" key="4">
    <source>
        <dbReference type="Proteomes" id="UP000298390"/>
    </source>
</evidence>
<dbReference type="InterPro" id="IPR000719">
    <property type="entry name" value="Prot_kinase_dom"/>
</dbReference>
<comment type="caution">
    <text evidence="3">The sequence shown here is derived from an EMBL/GenBank/DDBJ whole genome shotgun (WGS) entry which is preliminary data.</text>
</comment>
<dbReference type="PROSITE" id="PS50011">
    <property type="entry name" value="PROTEIN_KINASE_DOM"/>
    <property type="match status" value="1"/>
</dbReference>
<proteinExistence type="predicted"/>
<dbReference type="AlphaFoldDB" id="A0A4Y9Y9R9"/>
<accession>A0A4Y9Y9R9</accession>
<dbReference type="GO" id="GO:0005524">
    <property type="term" value="F:ATP binding"/>
    <property type="evidence" value="ECO:0007669"/>
    <property type="project" value="InterPro"/>
</dbReference>
<reference evidence="3 4" key="1">
    <citation type="submission" date="2019-01" db="EMBL/GenBank/DDBJ databases">
        <title>Genome sequencing of the rare red list fungi Fomitopsis rosea.</title>
        <authorList>
            <person name="Buettner E."/>
            <person name="Kellner H."/>
        </authorList>
    </citation>
    <scope>NUCLEOTIDE SEQUENCE [LARGE SCALE GENOMIC DNA]</scope>
    <source>
        <strain evidence="3 4">DSM 105464</strain>
    </source>
</reference>
<evidence type="ECO:0000256" key="1">
    <source>
        <dbReference type="SAM" id="MobiDB-lite"/>
    </source>
</evidence>
<feature type="domain" description="Protein kinase" evidence="2">
    <location>
        <begin position="1"/>
        <end position="265"/>
    </location>
</feature>
<dbReference type="InterPro" id="IPR011009">
    <property type="entry name" value="Kinase-like_dom_sf"/>
</dbReference>
<dbReference type="STRING" id="34475.A0A4Y9Y9R9"/>
<dbReference type="EMBL" id="SEKV01000374">
    <property type="protein sequence ID" value="TFY58211.1"/>
    <property type="molecule type" value="Genomic_DNA"/>
</dbReference>
<protein>
    <recommendedName>
        <fullName evidence="2">Protein kinase domain-containing protein</fullName>
    </recommendedName>
</protein>